<dbReference type="Gene3D" id="1.10.3380.30">
    <property type="match status" value="1"/>
</dbReference>
<keyword evidence="3 8" id="KW-0347">Helicase</keyword>
<dbReference type="AlphaFoldDB" id="A0AAP5T620"/>
<dbReference type="CDD" id="cd18795">
    <property type="entry name" value="SF2_C_Ski2"/>
    <property type="match status" value="1"/>
</dbReference>
<comment type="caution">
    <text evidence="8">The sequence shown here is derived from an EMBL/GenBank/DDBJ whole genome shotgun (WGS) entry which is preliminary data.</text>
</comment>
<dbReference type="GO" id="GO:0004386">
    <property type="term" value="F:helicase activity"/>
    <property type="evidence" value="ECO:0007669"/>
    <property type="project" value="UniProtKB-KW"/>
</dbReference>
<feature type="compositionally biased region" description="Basic and acidic residues" evidence="5">
    <location>
        <begin position="271"/>
        <end position="288"/>
    </location>
</feature>
<dbReference type="GO" id="GO:0016787">
    <property type="term" value="F:hydrolase activity"/>
    <property type="evidence" value="ECO:0007669"/>
    <property type="project" value="UniProtKB-KW"/>
</dbReference>
<accession>A0AAP5T620</accession>
<dbReference type="SMART" id="SM00487">
    <property type="entry name" value="DEXDc"/>
    <property type="match status" value="1"/>
</dbReference>
<gene>
    <name evidence="8" type="ORF">R4064_03390</name>
</gene>
<dbReference type="EMBL" id="JAWLUK010000004">
    <property type="protein sequence ID" value="MDV7176692.1"/>
    <property type="molecule type" value="Genomic_DNA"/>
</dbReference>
<dbReference type="SMART" id="SM00490">
    <property type="entry name" value="HELICc"/>
    <property type="match status" value="1"/>
</dbReference>
<evidence type="ECO:0000256" key="5">
    <source>
        <dbReference type="SAM" id="MobiDB-lite"/>
    </source>
</evidence>
<keyword evidence="4" id="KW-0067">ATP-binding</keyword>
<evidence type="ECO:0000256" key="4">
    <source>
        <dbReference type="ARBA" id="ARBA00022840"/>
    </source>
</evidence>
<dbReference type="RefSeq" id="WP_317676454.1">
    <property type="nucleotide sequence ID" value="NZ_JAWLUK010000004.1"/>
</dbReference>
<dbReference type="Pfam" id="PF26090">
    <property type="entry name" value="SH3_HelY"/>
    <property type="match status" value="1"/>
</dbReference>
<evidence type="ECO:0000256" key="3">
    <source>
        <dbReference type="ARBA" id="ARBA00022806"/>
    </source>
</evidence>
<dbReference type="SMART" id="SM01142">
    <property type="entry name" value="DSHCT"/>
    <property type="match status" value="1"/>
</dbReference>
<dbReference type="InterPro" id="IPR014001">
    <property type="entry name" value="Helicase_ATP-bd"/>
</dbReference>
<feature type="compositionally biased region" description="Basic and acidic residues" evidence="5">
    <location>
        <begin position="316"/>
        <end position="333"/>
    </location>
</feature>
<evidence type="ECO:0000256" key="1">
    <source>
        <dbReference type="ARBA" id="ARBA00022741"/>
    </source>
</evidence>
<name>A0AAP5T620_9MICC</name>
<feature type="domain" description="Helicase C-terminal" evidence="7">
    <location>
        <begin position="342"/>
        <end position="545"/>
    </location>
</feature>
<sequence length="996" mass="108843">MAHHPASATPHDEPELSPAERYARARAARHHAGSELGRFAARVGFPLDDFQRRACAEVEDGHGVLVAAPTGAGKTVVGEFAVHLALARGTKAFYTTPIKALSNQKHADLARVHGAENVGLLTGDTSVNPDAPVVVMTTEVLRNMLYAQSDTLTDLGFVVMDEVHYLADRFRGPVWEEVIIHLPEHVQLISLSATVSNAEEFGAWLDTVRGATTVIVSEHRPVPLWQHVMAGGRLYDLFAEDIAFEDTADRDGEALLNPELKRLGEEAERRFQRADWGRPGRQQHRDGRGGVPKGRARGGRRTGRDGGRGRTGSSALDRERPVSGRPGGHDGGQRRGPRLSTSRPEMIRALDRDGLLPCITFIFSRTGCDAAVEQCLRAGLDLTTAREKALVAERVEEAARLLPVEDLEILGFWAWRDGLSRGFAAHHAGMLPPFKEAVEDLFAAGALKAVFATETLALGINMPARSVVIEKLVKFNGENHVDITPGEYTQLTGRAGRRGIDVEGHAVVMWRPGLDPAAVAGLASRRTYPLRSSFRPTYNMSANLLAQVGAERARGILESSFAQFQADRSVVGLAREVRSKQASLEKYEEAMQCHLGDFAEYLTLRKELAAAEKSGSQGRRRAHLAAVKDSLANLAVGDVVELDAGRALGRAVVVFPAGNPQNPRVGVVTDKAQLRRITVDDVAGPVEPVAGAALPQVVQVKTPTQRKDVAALMREAVRTGRPPAGGRRTAGFRLREDPAAPRVEELRRALRRHPCHGCQDREEHARWGDRWWAMRREVSVLRERIAGRTNTIARTFDRVVALLRAYGYVQEDASSPRAALTERGEALRRIYGERDLFTSLVLQDPATDGLTPEEWAAVAALLVYQGKGETEPGLVPMPTPRLERVAEAAERIEERLRTDEAQARLEPTPRTDPGLVAPMHRWVRGATLRRTLEGADLAAGDFVRWARQVIDVLDQLANVPGDARRSRACRRAADLVSRGVVATSLPAASAPRADED</sequence>
<dbReference type="PROSITE" id="PS51194">
    <property type="entry name" value="HELICASE_CTER"/>
    <property type="match status" value="1"/>
</dbReference>
<protein>
    <submittedName>
        <fullName evidence="8">DEAD/DEAH box helicase</fullName>
    </submittedName>
</protein>
<feature type="region of interest" description="Disordered" evidence="5">
    <location>
        <begin position="271"/>
        <end position="343"/>
    </location>
</feature>
<dbReference type="InterPro" id="IPR001650">
    <property type="entry name" value="Helicase_C-like"/>
</dbReference>
<keyword evidence="1" id="KW-0547">Nucleotide-binding</keyword>
<dbReference type="GO" id="GO:0003676">
    <property type="term" value="F:nucleic acid binding"/>
    <property type="evidence" value="ECO:0007669"/>
    <property type="project" value="InterPro"/>
</dbReference>
<dbReference type="SUPFAM" id="SSF52540">
    <property type="entry name" value="P-loop containing nucleoside triphosphate hydrolases"/>
    <property type="match status" value="1"/>
</dbReference>
<dbReference type="PANTHER" id="PTHR12131">
    <property type="entry name" value="ATP-DEPENDENT RNA AND DNA HELICASE"/>
    <property type="match status" value="1"/>
</dbReference>
<dbReference type="GO" id="GO:0070478">
    <property type="term" value="P:nuclear-transcribed mRNA catabolic process, 3'-5' exonucleolytic nonsense-mediated decay"/>
    <property type="evidence" value="ECO:0007669"/>
    <property type="project" value="TreeGrafter"/>
</dbReference>
<dbReference type="Pfam" id="PF08148">
    <property type="entry name" value="DSHCT"/>
    <property type="match status" value="1"/>
</dbReference>
<dbReference type="InterPro" id="IPR058621">
    <property type="entry name" value="SH3_HelY"/>
</dbReference>
<dbReference type="PANTHER" id="PTHR12131:SF1">
    <property type="entry name" value="ATP-DEPENDENT RNA HELICASE SUPV3L1, MITOCHONDRIAL-RELATED"/>
    <property type="match status" value="1"/>
</dbReference>
<dbReference type="InterPro" id="IPR012961">
    <property type="entry name" value="Ski2/MTR4_C"/>
</dbReference>
<dbReference type="InterPro" id="IPR011545">
    <property type="entry name" value="DEAD/DEAH_box_helicase_dom"/>
</dbReference>
<dbReference type="GO" id="GO:0005524">
    <property type="term" value="F:ATP binding"/>
    <property type="evidence" value="ECO:0007669"/>
    <property type="project" value="UniProtKB-KW"/>
</dbReference>
<evidence type="ECO:0000256" key="2">
    <source>
        <dbReference type="ARBA" id="ARBA00022801"/>
    </source>
</evidence>
<dbReference type="Gene3D" id="3.40.50.300">
    <property type="entry name" value="P-loop containing nucleotide triphosphate hydrolases"/>
    <property type="match status" value="2"/>
</dbReference>
<dbReference type="Pfam" id="PF00271">
    <property type="entry name" value="Helicase_C"/>
    <property type="match status" value="1"/>
</dbReference>
<evidence type="ECO:0000259" key="6">
    <source>
        <dbReference type="PROSITE" id="PS51192"/>
    </source>
</evidence>
<reference evidence="8" key="1">
    <citation type="submission" date="2023-10" db="EMBL/GenBank/DDBJ databases">
        <title>Development of a sustainable strategy for remediation of hydrocarbon-contaminated territories based on the waste exchange concept.</title>
        <authorList>
            <person name="Krivoruchko A."/>
        </authorList>
    </citation>
    <scope>NUCLEOTIDE SEQUENCE</scope>
    <source>
        <strain evidence="8">IEGM 1325</strain>
    </source>
</reference>
<keyword evidence="2" id="KW-0378">Hydrolase</keyword>
<dbReference type="InterPro" id="IPR050699">
    <property type="entry name" value="RNA-DNA_Helicase"/>
</dbReference>
<evidence type="ECO:0000313" key="9">
    <source>
        <dbReference type="Proteomes" id="UP001185728"/>
    </source>
</evidence>
<dbReference type="InterPro" id="IPR027417">
    <property type="entry name" value="P-loop_NTPase"/>
</dbReference>
<evidence type="ECO:0000259" key="7">
    <source>
        <dbReference type="PROSITE" id="PS51194"/>
    </source>
</evidence>
<dbReference type="InterPro" id="IPR048392">
    <property type="entry name" value="MTR4-like_stalk"/>
</dbReference>
<evidence type="ECO:0000313" key="8">
    <source>
        <dbReference type="EMBL" id="MDV7176692.1"/>
    </source>
</evidence>
<feature type="domain" description="Helicase ATP-binding" evidence="6">
    <location>
        <begin position="55"/>
        <end position="213"/>
    </location>
</feature>
<proteinExistence type="predicted"/>
<dbReference type="Proteomes" id="UP001185728">
    <property type="component" value="Unassembled WGS sequence"/>
</dbReference>
<dbReference type="PROSITE" id="PS51192">
    <property type="entry name" value="HELICASE_ATP_BIND_1"/>
    <property type="match status" value="1"/>
</dbReference>
<dbReference type="FunFam" id="3.40.50.300:FF:000190">
    <property type="entry name" value="ATP-dependent RNA helicase"/>
    <property type="match status" value="1"/>
</dbReference>
<dbReference type="GO" id="GO:0055087">
    <property type="term" value="C:Ski complex"/>
    <property type="evidence" value="ECO:0007669"/>
    <property type="project" value="TreeGrafter"/>
</dbReference>
<organism evidence="8 9">
    <name type="scientific">Micrococcus yunnanensis</name>
    <dbReference type="NCBI Taxonomy" id="566027"/>
    <lineage>
        <taxon>Bacteria</taxon>
        <taxon>Bacillati</taxon>
        <taxon>Actinomycetota</taxon>
        <taxon>Actinomycetes</taxon>
        <taxon>Micrococcales</taxon>
        <taxon>Micrococcaceae</taxon>
        <taxon>Micrococcus</taxon>
    </lineage>
</organism>
<dbReference type="Pfam" id="PF00270">
    <property type="entry name" value="DEAD"/>
    <property type="match status" value="1"/>
</dbReference>
<dbReference type="Pfam" id="PF21408">
    <property type="entry name" value="MTR4-like_stalk"/>
    <property type="match status" value="1"/>
</dbReference>